<proteinExistence type="predicted"/>
<dbReference type="EMBL" id="BAAAHE010000008">
    <property type="protein sequence ID" value="GAA0610495.1"/>
    <property type="molecule type" value="Genomic_DNA"/>
</dbReference>
<keyword evidence="2" id="KW-1185">Reference proteome</keyword>
<name>A0ABP3RMG4_9ACTN</name>
<gene>
    <name evidence="1" type="ORF">GCM10009547_10660</name>
</gene>
<protein>
    <submittedName>
        <fullName evidence="1">Uncharacterized protein</fullName>
    </submittedName>
</protein>
<evidence type="ECO:0000313" key="2">
    <source>
        <dbReference type="Proteomes" id="UP001500957"/>
    </source>
</evidence>
<dbReference type="RefSeq" id="WP_344602395.1">
    <property type="nucleotide sequence ID" value="NZ_BAAAHE010000008.1"/>
</dbReference>
<comment type="caution">
    <text evidence="1">The sequence shown here is derived from an EMBL/GenBank/DDBJ whole genome shotgun (WGS) entry which is preliminary data.</text>
</comment>
<reference evidence="2" key="1">
    <citation type="journal article" date="2019" name="Int. J. Syst. Evol. Microbiol.">
        <title>The Global Catalogue of Microorganisms (GCM) 10K type strain sequencing project: providing services to taxonomists for standard genome sequencing and annotation.</title>
        <authorList>
            <consortium name="The Broad Institute Genomics Platform"/>
            <consortium name="The Broad Institute Genome Sequencing Center for Infectious Disease"/>
            <person name="Wu L."/>
            <person name="Ma J."/>
        </authorList>
    </citation>
    <scope>NUCLEOTIDE SEQUENCE [LARGE SCALE GENOMIC DNA]</scope>
    <source>
        <strain evidence="2">JCM 10671</strain>
    </source>
</reference>
<organism evidence="1 2">
    <name type="scientific">Sporichthya brevicatena</name>
    <dbReference type="NCBI Taxonomy" id="171442"/>
    <lineage>
        <taxon>Bacteria</taxon>
        <taxon>Bacillati</taxon>
        <taxon>Actinomycetota</taxon>
        <taxon>Actinomycetes</taxon>
        <taxon>Sporichthyales</taxon>
        <taxon>Sporichthyaceae</taxon>
        <taxon>Sporichthya</taxon>
    </lineage>
</organism>
<evidence type="ECO:0000313" key="1">
    <source>
        <dbReference type="EMBL" id="GAA0610495.1"/>
    </source>
</evidence>
<dbReference type="Proteomes" id="UP001500957">
    <property type="component" value="Unassembled WGS sequence"/>
</dbReference>
<sequence length="139" mass="14043">MALRATDVVAIAVGAASGWAVEELARTRFPNVRAQLGAAGLVTAAAVYPAARRGRRVSLAAAREIGSVAAATGVAMKARERGGTPARALIAAGWAAHALFDARHDSGPGGGLPRWYPALCAGYDLAFAAALLRPGAARA</sequence>
<accession>A0ABP3RMG4</accession>